<evidence type="ECO:0000313" key="13">
    <source>
        <dbReference type="EMBL" id="PWG63284.1"/>
    </source>
</evidence>
<proteinExistence type="predicted"/>
<keyword evidence="3" id="KW-0132">Cell division</keyword>
<dbReference type="Gene3D" id="1.10.443.10">
    <property type="entry name" value="Intergrase catalytic core"/>
    <property type="match status" value="1"/>
</dbReference>
<keyword evidence="2" id="KW-0963">Cytoplasm</keyword>
<comment type="subcellular location">
    <subcellularLocation>
        <location evidence="1">Cytoplasm</location>
    </subcellularLocation>
</comment>
<dbReference type="GO" id="GO:0005737">
    <property type="term" value="C:cytoplasm"/>
    <property type="evidence" value="ECO:0007669"/>
    <property type="project" value="UniProtKB-SubCell"/>
</dbReference>
<organism evidence="13 14">
    <name type="scientific">Sediminicurvatus halobius</name>
    <dbReference type="NCBI Taxonomy" id="2182432"/>
    <lineage>
        <taxon>Bacteria</taxon>
        <taxon>Pseudomonadati</taxon>
        <taxon>Pseudomonadota</taxon>
        <taxon>Gammaproteobacteria</taxon>
        <taxon>Chromatiales</taxon>
        <taxon>Ectothiorhodospiraceae</taxon>
        <taxon>Sediminicurvatus</taxon>
    </lineage>
</organism>
<evidence type="ECO:0000256" key="5">
    <source>
        <dbReference type="ARBA" id="ARBA00022908"/>
    </source>
</evidence>
<evidence type="ECO:0000256" key="10">
    <source>
        <dbReference type="SAM" id="MobiDB-lite"/>
    </source>
</evidence>
<keyword evidence="4" id="KW-0159">Chromosome partition</keyword>
<dbReference type="InterPro" id="IPR050090">
    <property type="entry name" value="Tyrosine_recombinase_XerCD"/>
</dbReference>
<keyword evidence="14" id="KW-1185">Reference proteome</keyword>
<evidence type="ECO:0008006" key="15">
    <source>
        <dbReference type="Google" id="ProtNLM"/>
    </source>
</evidence>
<keyword evidence="7" id="KW-0233">DNA recombination</keyword>
<dbReference type="PANTHER" id="PTHR30349">
    <property type="entry name" value="PHAGE INTEGRASE-RELATED"/>
    <property type="match status" value="1"/>
</dbReference>
<dbReference type="Proteomes" id="UP000245474">
    <property type="component" value="Unassembled WGS sequence"/>
</dbReference>
<keyword evidence="8" id="KW-0131">Cell cycle</keyword>
<keyword evidence="6 9" id="KW-0238">DNA-binding</keyword>
<dbReference type="GO" id="GO:0051301">
    <property type="term" value="P:cell division"/>
    <property type="evidence" value="ECO:0007669"/>
    <property type="project" value="UniProtKB-KW"/>
</dbReference>
<dbReference type="GO" id="GO:0007059">
    <property type="term" value="P:chromosome segregation"/>
    <property type="evidence" value="ECO:0007669"/>
    <property type="project" value="UniProtKB-KW"/>
</dbReference>
<evidence type="ECO:0000256" key="1">
    <source>
        <dbReference type="ARBA" id="ARBA00004496"/>
    </source>
</evidence>
<dbReference type="PROSITE" id="PS51900">
    <property type="entry name" value="CB"/>
    <property type="match status" value="1"/>
</dbReference>
<evidence type="ECO:0000259" key="12">
    <source>
        <dbReference type="PROSITE" id="PS51900"/>
    </source>
</evidence>
<dbReference type="InterPro" id="IPR044068">
    <property type="entry name" value="CB"/>
</dbReference>
<reference evidence="13 14" key="1">
    <citation type="submission" date="2018-05" db="EMBL/GenBank/DDBJ databases">
        <title>Spiribacter halobius sp. nov., a moderately halophilic bacterium isolated from marine solar saltern.</title>
        <authorList>
            <person name="Zheng W.-S."/>
            <person name="Lu D.-C."/>
            <person name="Du Z.-J."/>
        </authorList>
    </citation>
    <scope>NUCLEOTIDE SEQUENCE [LARGE SCALE GENOMIC DNA]</scope>
    <source>
        <strain evidence="13 14">E85</strain>
    </source>
</reference>
<dbReference type="SUPFAM" id="SSF56349">
    <property type="entry name" value="DNA breaking-rejoining enzymes"/>
    <property type="match status" value="1"/>
</dbReference>
<dbReference type="GO" id="GO:0003677">
    <property type="term" value="F:DNA binding"/>
    <property type="evidence" value="ECO:0007669"/>
    <property type="project" value="UniProtKB-UniRule"/>
</dbReference>
<dbReference type="CDD" id="cd00397">
    <property type="entry name" value="DNA_BRE_C"/>
    <property type="match status" value="1"/>
</dbReference>
<dbReference type="InterPro" id="IPR013762">
    <property type="entry name" value="Integrase-like_cat_sf"/>
</dbReference>
<dbReference type="Pfam" id="PF00589">
    <property type="entry name" value="Phage_integrase"/>
    <property type="match status" value="1"/>
</dbReference>
<dbReference type="InterPro" id="IPR002104">
    <property type="entry name" value="Integrase_catalytic"/>
</dbReference>
<sequence length="394" mass="45138">MTDRSLRPDQSAGRAAAPDTAQPLTRARTDAEIVESFLRELRGRSPHTARAYGTVLNRFLLWLEHMGHGDFQGLRREEALGYRDFLAAPSPPERWTSPQRHRRTDPRWRPFTAPLSREGIRRELGMLRRFFAYLRRSGYLRVNPFDLESFALDYLPSAETSRAHKGDFEIQGERFLERAALAYVWRALQMRPLRTERAVAAYERDRWLLTLAYIAALRTEEMATHTMGSFRSADGGETWRLQILGKGAKPAAIDCSARLVEALIRFRVSLQRHPQPHPKETLALVPSVGEQRRALSTRQIYRVLTELFREGARLARDEYAPTHISVSLERASPHWLRHSRASHLLDGVLPRVVIRRLLRHSHDTSLDIYSHATGQSKDDALRRGDEVFDGIGAG</sequence>
<dbReference type="PROSITE" id="PS51898">
    <property type="entry name" value="TYR_RECOMBINASE"/>
    <property type="match status" value="1"/>
</dbReference>
<evidence type="ECO:0000256" key="8">
    <source>
        <dbReference type="ARBA" id="ARBA00023306"/>
    </source>
</evidence>
<dbReference type="OrthoDB" id="8610787at2"/>
<comment type="caution">
    <text evidence="13">The sequence shown here is derived from an EMBL/GenBank/DDBJ whole genome shotgun (WGS) entry which is preliminary data.</text>
</comment>
<dbReference type="AlphaFoldDB" id="A0A2U2N2S2"/>
<evidence type="ECO:0000256" key="9">
    <source>
        <dbReference type="PROSITE-ProRule" id="PRU01248"/>
    </source>
</evidence>
<evidence type="ECO:0000313" key="14">
    <source>
        <dbReference type="Proteomes" id="UP000245474"/>
    </source>
</evidence>
<dbReference type="InterPro" id="IPR010998">
    <property type="entry name" value="Integrase_recombinase_N"/>
</dbReference>
<dbReference type="EMBL" id="QFFI01000012">
    <property type="protein sequence ID" value="PWG63284.1"/>
    <property type="molecule type" value="Genomic_DNA"/>
</dbReference>
<name>A0A2U2N2S2_9GAMM</name>
<feature type="domain" description="Core-binding (CB)" evidence="12">
    <location>
        <begin position="28"/>
        <end position="135"/>
    </location>
</feature>
<evidence type="ECO:0000259" key="11">
    <source>
        <dbReference type="PROSITE" id="PS51898"/>
    </source>
</evidence>
<gene>
    <name evidence="13" type="ORF">DEM34_09435</name>
</gene>
<evidence type="ECO:0000256" key="2">
    <source>
        <dbReference type="ARBA" id="ARBA00022490"/>
    </source>
</evidence>
<evidence type="ECO:0000256" key="3">
    <source>
        <dbReference type="ARBA" id="ARBA00022618"/>
    </source>
</evidence>
<dbReference type="GO" id="GO:0006310">
    <property type="term" value="P:DNA recombination"/>
    <property type="evidence" value="ECO:0007669"/>
    <property type="project" value="UniProtKB-KW"/>
</dbReference>
<evidence type="ECO:0000256" key="7">
    <source>
        <dbReference type="ARBA" id="ARBA00023172"/>
    </source>
</evidence>
<keyword evidence="5" id="KW-0229">DNA integration</keyword>
<feature type="region of interest" description="Disordered" evidence="10">
    <location>
        <begin position="1"/>
        <end position="28"/>
    </location>
</feature>
<dbReference type="InterPro" id="IPR011010">
    <property type="entry name" value="DNA_brk_join_enz"/>
</dbReference>
<evidence type="ECO:0000256" key="6">
    <source>
        <dbReference type="ARBA" id="ARBA00023125"/>
    </source>
</evidence>
<dbReference type="PANTHER" id="PTHR30349:SF77">
    <property type="entry name" value="TYROSINE RECOMBINASE XERC"/>
    <property type="match status" value="1"/>
</dbReference>
<feature type="domain" description="Tyr recombinase" evidence="11">
    <location>
        <begin position="183"/>
        <end position="382"/>
    </location>
</feature>
<evidence type="ECO:0000256" key="4">
    <source>
        <dbReference type="ARBA" id="ARBA00022829"/>
    </source>
</evidence>
<protein>
    <recommendedName>
        <fullName evidence="15">Integrase</fullName>
    </recommendedName>
</protein>
<accession>A0A2U2N2S2</accession>
<dbReference type="GO" id="GO:0015074">
    <property type="term" value="P:DNA integration"/>
    <property type="evidence" value="ECO:0007669"/>
    <property type="project" value="UniProtKB-KW"/>
</dbReference>
<dbReference type="Gene3D" id="1.10.150.130">
    <property type="match status" value="1"/>
</dbReference>